<keyword evidence="5" id="KW-1185">Reference proteome</keyword>
<feature type="compositionally biased region" description="Low complexity" evidence="2">
    <location>
        <begin position="492"/>
        <end position="510"/>
    </location>
</feature>
<keyword evidence="1" id="KW-0175">Coiled coil</keyword>
<dbReference type="EMBL" id="SJPT01000003">
    <property type="protein sequence ID" value="TWU24015.1"/>
    <property type="molecule type" value="Genomic_DNA"/>
</dbReference>
<feature type="compositionally biased region" description="Basic and acidic residues" evidence="2">
    <location>
        <begin position="533"/>
        <end position="547"/>
    </location>
</feature>
<organism evidence="4 5">
    <name type="scientific">Novipirellula galeiformis</name>
    <dbReference type="NCBI Taxonomy" id="2528004"/>
    <lineage>
        <taxon>Bacteria</taxon>
        <taxon>Pseudomonadati</taxon>
        <taxon>Planctomycetota</taxon>
        <taxon>Planctomycetia</taxon>
        <taxon>Pirellulales</taxon>
        <taxon>Pirellulaceae</taxon>
        <taxon>Novipirellula</taxon>
    </lineage>
</organism>
<dbReference type="PANTHER" id="PTHR32309">
    <property type="entry name" value="TYROSINE-PROTEIN KINASE"/>
    <property type="match status" value="1"/>
</dbReference>
<name>A0A5C6CIR5_9BACT</name>
<evidence type="ECO:0000256" key="1">
    <source>
        <dbReference type="SAM" id="Coils"/>
    </source>
</evidence>
<evidence type="ECO:0000313" key="4">
    <source>
        <dbReference type="EMBL" id="TWU24015.1"/>
    </source>
</evidence>
<feature type="transmembrane region" description="Helical" evidence="3">
    <location>
        <begin position="454"/>
        <end position="474"/>
    </location>
</feature>
<keyword evidence="3" id="KW-0812">Transmembrane</keyword>
<reference evidence="4 5" key="1">
    <citation type="submission" date="2019-02" db="EMBL/GenBank/DDBJ databases">
        <title>Deep-cultivation of Planctomycetes and their phenomic and genomic characterization uncovers novel biology.</title>
        <authorList>
            <person name="Wiegand S."/>
            <person name="Jogler M."/>
            <person name="Boedeker C."/>
            <person name="Pinto D."/>
            <person name="Vollmers J."/>
            <person name="Rivas-Marin E."/>
            <person name="Kohn T."/>
            <person name="Peeters S.H."/>
            <person name="Heuer A."/>
            <person name="Rast P."/>
            <person name="Oberbeckmann S."/>
            <person name="Bunk B."/>
            <person name="Jeske O."/>
            <person name="Meyerdierks A."/>
            <person name="Storesund J.E."/>
            <person name="Kallscheuer N."/>
            <person name="Luecker S."/>
            <person name="Lage O.M."/>
            <person name="Pohl T."/>
            <person name="Merkel B.J."/>
            <person name="Hornburger P."/>
            <person name="Mueller R.-W."/>
            <person name="Bruemmer F."/>
            <person name="Labrenz M."/>
            <person name="Spormann A.M."/>
            <person name="Op Den Camp H."/>
            <person name="Overmann J."/>
            <person name="Amann R."/>
            <person name="Jetten M.S.M."/>
            <person name="Mascher T."/>
            <person name="Medema M.H."/>
            <person name="Devos D.P."/>
            <person name="Kaster A.-K."/>
            <person name="Ovreas L."/>
            <person name="Rohde M."/>
            <person name="Galperin M.Y."/>
            <person name="Jogler C."/>
        </authorList>
    </citation>
    <scope>NUCLEOTIDE SEQUENCE [LARGE SCALE GENOMIC DNA]</scope>
    <source>
        <strain evidence="4 5">Pla52o</strain>
    </source>
</reference>
<feature type="coiled-coil region" evidence="1">
    <location>
        <begin position="376"/>
        <end position="410"/>
    </location>
</feature>
<dbReference type="GO" id="GO:0004713">
    <property type="term" value="F:protein tyrosine kinase activity"/>
    <property type="evidence" value="ECO:0007669"/>
    <property type="project" value="TreeGrafter"/>
</dbReference>
<proteinExistence type="predicted"/>
<sequence length="547" mass="60390">MCLVNHPTINTTHSWRQAVSIVFKHLWISVAFFVLVLVTAVLLVIFAPRKYASQAEYLVRLGHESVSLDPIATVGETMGLHMTADSVVRSTTEVIASQSVAEKVVDRLGIDTILDRDPNQPLSLLAKAKQMFQNLDPISDREKAMVTIESGLRVHSPNQSNVINVTYFSSSPEQAHLVMQALSEVFLEEHNRINRTAGAFEFFLEQNDILLERLTAASETLMNAKKRLGVSSIAGKRGILESRMGETQAAMSENERLLATSSGRLKSLTEQLAVTPESVVTGATSGIDQQSTAVLRQQLYDLQIREKELLSKFTADHPNLQAVQRQLKEVSDIFTKMNLHDTQTSRGMNPLHQDLALQWNSESANFAAYVAASEVLSQQNEQLGKSLESLADQENEIFDLETQRDVAKAKFEAHALKLEQARLEHELGTKAITSIGVIEEPRLLQRPVSPNKPITLVLGFLIACFGAAVLPFAIEYLKDEGEMSQHVVTQVSESSSTLDSPSTMDSPSTSNRSSAAEVASLRSRIARHSGHGLIREREPGQFESAER</sequence>
<dbReference type="AlphaFoldDB" id="A0A5C6CIR5"/>
<dbReference type="GO" id="GO:0005886">
    <property type="term" value="C:plasma membrane"/>
    <property type="evidence" value="ECO:0007669"/>
    <property type="project" value="TreeGrafter"/>
</dbReference>
<protein>
    <submittedName>
        <fullName evidence="4">Chain length determinant protein</fullName>
    </submittedName>
</protein>
<dbReference type="InterPro" id="IPR050445">
    <property type="entry name" value="Bact_polysacc_biosynth/exp"/>
</dbReference>
<evidence type="ECO:0000313" key="5">
    <source>
        <dbReference type="Proteomes" id="UP000316304"/>
    </source>
</evidence>
<dbReference type="Proteomes" id="UP000316304">
    <property type="component" value="Unassembled WGS sequence"/>
</dbReference>
<feature type="region of interest" description="Disordered" evidence="2">
    <location>
        <begin position="488"/>
        <end position="547"/>
    </location>
</feature>
<feature type="transmembrane region" description="Helical" evidence="3">
    <location>
        <begin position="26"/>
        <end position="47"/>
    </location>
</feature>
<keyword evidence="3" id="KW-0472">Membrane</keyword>
<dbReference type="OrthoDB" id="231505at2"/>
<evidence type="ECO:0000256" key="3">
    <source>
        <dbReference type="SAM" id="Phobius"/>
    </source>
</evidence>
<dbReference type="PANTHER" id="PTHR32309:SF13">
    <property type="entry name" value="FERRIC ENTEROBACTIN TRANSPORT PROTEIN FEPE"/>
    <property type="match status" value="1"/>
</dbReference>
<comment type="caution">
    <text evidence="4">The sequence shown here is derived from an EMBL/GenBank/DDBJ whole genome shotgun (WGS) entry which is preliminary data.</text>
</comment>
<keyword evidence="3" id="KW-1133">Transmembrane helix</keyword>
<accession>A0A5C6CIR5</accession>
<evidence type="ECO:0000256" key="2">
    <source>
        <dbReference type="SAM" id="MobiDB-lite"/>
    </source>
</evidence>
<gene>
    <name evidence="4" type="ORF">Pla52o_19380</name>
</gene>